<dbReference type="STRING" id="299467.A0A443S813"/>
<evidence type="ECO:0000256" key="2">
    <source>
        <dbReference type="ARBA" id="ARBA00022483"/>
    </source>
</evidence>
<comment type="caution">
    <text evidence="13">The sequence shown here is derived from an EMBL/GenBank/DDBJ whole genome shotgun (WGS) entry which is preliminary data.</text>
</comment>
<dbReference type="Gene3D" id="1.25.40.20">
    <property type="entry name" value="Ankyrin repeat-containing domain"/>
    <property type="match status" value="1"/>
</dbReference>
<dbReference type="InterPro" id="IPR002110">
    <property type="entry name" value="Ankyrin_rpt"/>
</dbReference>
<keyword evidence="8" id="KW-1053">Target membrane</keyword>
<keyword evidence="3" id="KW-1052">Target cell membrane</keyword>
<keyword evidence="6 12" id="KW-0040">ANK repeat</keyword>
<dbReference type="Pfam" id="PF12796">
    <property type="entry name" value="Ank_2"/>
    <property type="match status" value="1"/>
</dbReference>
<dbReference type="GO" id="GO:0006887">
    <property type="term" value="P:exocytosis"/>
    <property type="evidence" value="ECO:0007669"/>
    <property type="project" value="UniProtKB-KW"/>
</dbReference>
<accession>A0A443S813</accession>
<keyword evidence="5" id="KW-0800">Toxin</keyword>
<evidence type="ECO:0000256" key="6">
    <source>
        <dbReference type="ARBA" id="ARBA00023043"/>
    </source>
</evidence>
<evidence type="ECO:0000256" key="12">
    <source>
        <dbReference type="PROSITE-ProRule" id="PRU00023"/>
    </source>
</evidence>
<comment type="subcellular location">
    <subcellularLocation>
        <location evidence="1">Target cell membrane</location>
    </subcellularLocation>
</comment>
<gene>
    <name evidence="13" type="ORF">B4U80_13905</name>
</gene>
<dbReference type="PROSITE" id="PS50088">
    <property type="entry name" value="ANK_REPEAT"/>
    <property type="match status" value="1"/>
</dbReference>
<dbReference type="VEuPathDB" id="VectorBase:LDEU008351"/>
<keyword evidence="4" id="KW-0677">Repeat</keyword>
<proteinExistence type="inferred from homology"/>
<keyword evidence="14" id="KW-1185">Reference proteome</keyword>
<sequence length="199" mass="22831">MNFKNCFQQNGNRITKTLICDLHLAITLNNVKEVENVLQRVKRLDPDFDVNSITFIGNASPLSYAVYRSHEEIVRLLLKYRCNPNRVSKDHLSRIEPPLCSAVRIGNTAIIESLLKLTSRLNVNQTDFFSQTPLWLAVKSRRLDIVKMIIENDNFTVDCDSFRVQKSSPVYLAAKYLRQGRRKIFELLINSGMPLCSIG</sequence>
<evidence type="ECO:0000256" key="7">
    <source>
        <dbReference type="ARBA" id="ARBA00023136"/>
    </source>
</evidence>
<dbReference type="EMBL" id="NCKV01006052">
    <property type="protein sequence ID" value="RWS23688.1"/>
    <property type="molecule type" value="Genomic_DNA"/>
</dbReference>
<reference evidence="13 14" key="1">
    <citation type="journal article" date="2018" name="Gigascience">
        <title>Genomes of trombidid mites reveal novel predicted allergens and laterally-transferred genes associated with secondary metabolism.</title>
        <authorList>
            <person name="Dong X."/>
            <person name="Chaisiri K."/>
            <person name="Xia D."/>
            <person name="Armstrong S.D."/>
            <person name="Fang Y."/>
            <person name="Donnelly M.J."/>
            <person name="Kadowaki T."/>
            <person name="McGarry J.W."/>
            <person name="Darby A.C."/>
            <person name="Makepeace B.L."/>
        </authorList>
    </citation>
    <scope>NUCLEOTIDE SEQUENCE [LARGE SCALE GENOMIC DNA]</scope>
    <source>
        <strain evidence="13">UoL-UT</strain>
    </source>
</reference>
<evidence type="ECO:0000256" key="11">
    <source>
        <dbReference type="ARBA" id="ARBA00049811"/>
    </source>
</evidence>
<keyword evidence="7" id="KW-0472">Membrane</keyword>
<dbReference type="OrthoDB" id="6474241at2759"/>
<dbReference type="SMART" id="SM00248">
    <property type="entry name" value="ANK"/>
    <property type="match status" value="4"/>
</dbReference>
<evidence type="ECO:0000256" key="1">
    <source>
        <dbReference type="ARBA" id="ARBA00004175"/>
    </source>
</evidence>
<comment type="subunit">
    <text evidence="10">Homotetramer in membranes.</text>
</comment>
<dbReference type="AlphaFoldDB" id="A0A443S813"/>
<evidence type="ECO:0000256" key="8">
    <source>
        <dbReference type="ARBA" id="ARBA00023298"/>
    </source>
</evidence>
<keyword evidence="2" id="KW-0268">Exocytosis</keyword>
<dbReference type="PANTHER" id="PTHR24198">
    <property type="entry name" value="ANKYRIN REPEAT AND PROTEIN KINASE DOMAIN-CONTAINING PROTEIN"/>
    <property type="match status" value="1"/>
</dbReference>
<evidence type="ECO:0000256" key="5">
    <source>
        <dbReference type="ARBA" id="ARBA00023028"/>
    </source>
</evidence>
<organism evidence="13 14">
    <name type="scientific">Leptotrombidium deliense</name>
    <dbReference type="NCBI Taxonomy" id="299467"/>
    <lineage>
        <taxon>Eukaryota</taxon>
        <taxon>Metazoa</taxon>
        <taxon>Ecdysozoa</taxon>
        <taxon>Arthropoda</taxon>
        <taxon>Chelicerata</taxon>
        <taxon>Arachnida</taxon>
        <taxon>Acari</taxon>
        <taxon>Acariformes</taxon>
        <taxon>Trombidiformes</taxon>
        <taxon>Prostigmata</taxon>
        <taxon>Anystina</taxon>
        <taxon>Parasitengona</taxon>
        <taxon>Trombiculoidea</taxon>
        <taxon>Trombiculidae</taxon>
        <taxon>Leptotrombidium</taxon>
    </lineage>
</organism>
<dbReference type="InterPro" id="IPR036770">
    <property type="entry name" value="Ankyrin_rpt-contain_sf"/>
</dbReference>
<evidence type="ECO:0000256" key="3">
    <source>
        <dbReference type="ARBA" id="ARBA00022537"/>
    </source>
</evidence>
<evidence type="ECO:0000256" key="10">
    <source>
        <dbReference type="ARBA" id="ARBA00049715"/>
    </source>
</evidence>
<evidence type="ECO:0000256" key="9">
    <source>
        <dbReference type="ARBA" id="ARBA00049657"/>
    </source>
</evidence>
<dbReference type="PANTHER" id="PTHR24198:SF165">
    <property type="entry name" value="ANKYRIN REPEAT-CONTAINING PROTEIN-RELATED"/>
    <property type="match status" value="1"/>
</dbReference>
<dbReference type="SUPFAM" id="SSF48403">
    <property type="entry name" value="Ankyrin repeat"/>
    <property type="match status" value="1"/>
</dbReference>
<evidence type="ECO:0000256" key="4">
    <source>
        <dbReference type="ARBA" id="ARBA00022737"/>
    </source>
</evidence>
<dbReference type="Proteomes" id="UP000288716">
    <property type="component" value="Unassembled WGS sequence"/>
</dbReference>
<keyword evidence="5" id="KW-0638">Presynaptic neurotoxin</keyword>
<evidence type="ECO:0000313" key="14">
    <source>
        <dbReference type="Proteomes" id="UP000288716"/>
    </source>
</evidence>
<protein>
    <recommendedName>
        <fullName evidence="11">Alpha-latrotoxin</fullName>
    </recommendedName>
</protein>
<dbReference type="Pfam" id="PF00023">
    <property type="entry name" value="Ank"/>
    <property type="match status" value="1"/>
</dbReference>
<dbReference type="GO" id="GO:0044218">
    <property type="term" value="C:other organism cell membrane"/>
    <property type="evidence" value="ECO:0007669"/>
    <property type="project" value="UniProtKB-KW"/>
</dbReference>
<keyword evidence="5" id="KW-0528">Neurotoxin</keyword>
<evidence type="ECO:0000313" key="13">
    <source>
        <dbReference type="EMBL" id="RWS23688.1"/>
    </source>
</evidence>
<comment type="similarity">
    <text evidence="9">Belongs to the cationic peptide 01 (latrotoxin) family. 03 (alpha-latrotoxin) subfamily.</text>
</comment>
<feature type="repeat" description="ANK" evidence="12">
    <location>
        <begin position="57"/>
        <end position="89"/>
    </location>
</feature>
<dbReference type="GO" id="GO:0044231">
    <property type="term" value="C:host cell presynaptic membrane"/>
    <property type="evidence" value="ECO:0007669"/>
    <property type="project" value="UniProtKB-KW"/>
</dbReference>
<name>A0A443S813_9ACAR</name>